<evidence type="ECO:0000256" key="1">
    <source>
        <dbReference type="SAM" id="Phobius"/>
    </source>
</evidence>
<comment type="caution">
    <text evidence="2">The sequence shown here is derived from an EMBL/GenBank/DDBJ whole genome shotgun (WGS) entry which is preliminary data.</text>
</comment>
<organism evidence="2 3">
    <name type="scientific">Yeguia hominis</name>
    <dbReference type="NCBI Taxonomy" id="2763662"/>
    <lineage>
        <taxon>Bacteria</taxon>
        <taxon>Bacillati</taxon>
        <taxon>Bacillota</taxon>
        <taxon>Clostridia</taxon>
        <taxon>Eubacteriales</taxon>
        <taxon>Yeguiaceae</taxon>
        <taxon>Yeguia</taxon>
    </lineage>
</organism>
<reference evidence="2" key="1">
    <citation type="submission" date="2020-08" db="EMBL/GenBank/DDBJ databases">
        <title>Genome public.</title>
        <authorList>
            <person name="Liu C."/>
            <person name="Sun Q."/>
        </authorList>
    </citation>
    <scope>NUCLEOTIDE SEQUENCE</scope>
    <source>
        <strain evidence="2">NSJ-40</strain>
    </source>
</reference>
<keyword evidence="1" id="KW-0812">Transmembrane</keyword>
<dbReference type="Proteomes" id="UP000651482">
    <property type="component" value="Unassembled WGS sequence"/>
</dbReference>
<dbReference type="AlphaFoldDB" id="A0A926D945"/>
<feature type="transmembrane region" description="Helical" evidence="1">
    <location>
        <begin position="363"/>
        <end position="382"/>
    </location>
</feature>
<feature type="transmembrane region" description="Helical" evidence="1">
    <location>
        <begin position="217"/>
        <end position="243"/>
    </location>
</feature>
<gene>
    <name evidence="2" type="ORF">IAG03_05760</name>
</gene>
<feature type="transmembrane region" description="Helical" evidence="1">
    <location>
        <begin position="175"/>
        <end position="197"/>
    </location>
</feature>
<keyword evidence="1" id="KW-1133">Transmembrane helix</keyword>
<proteinExistence type="predicted"/>
<evidence type="ECO:0000313" key="3">
    <source>
        <dbReference type="Proteomes" id="UP000651482"/>
    </source>
</evidence>
<feature type="transmembrane region" description="Helical" evidence="1">
    <location>
        <begin position="54"/>
        <end position="76"/>
    </location>
</feature>
<accession>A0A926D945</accession>
<keyword evidence="1" id="KW-0472">Membrane</keyword>
<feature type="transmembrane region" description="Helical" evidence="1">
    <location>
        <begin position="402"/>
        <end position="422"/>
    </location>
</feature>
<feature type="transmembrane region" description="Helical" evidence="1">
    <location>
        <begin position="264"/>
        <end position="288"/>
    </location>
</feature>
<dbReference type="EMBL" id="JACRSN010000007">
    <property type="protein sequence ID" value="MBC8533516.1"/>
    <property type="molecule type" value="Genomic_DNA"/>
</dbReference>
<feature type="transmembrane region" description="Helical" evidence="1">
    <location>
        <begin position="6"/>
        <end position="25"/>
    </location>
</feature>
<feature type="transmembrane region" description="Helical" evidence="1">
    <location>
        <begin position="332"/>
        <end position="351"/>
    </location>
</feature>
<dbReference type="RefSeq" id="WP_249318957.1">
    <property type="nucleotide sequence ID" value="NZ_JACRSN010000007.1"/>
</dbReference>
<protein>
    <recommendedName>
        <fullName evidence="4">GPI mannosyltransferase 2</fullName>
    </recommendedName>
</protein>
<name>A0A926D945_9FIRM</name>
<evidence type="ECO:0000313" key="2">
    <source>
        <dbReference type="EMBL" id="MBC8533516.1"/>
    </source>
</evidence>
<sequence length="428" mass="47768">MEVFWNMALSILILGFGGVLIVRVLTESGLSIRKTAEHAVSAGALREIPSRKELWCVFGAALAFRLLVFFAAGFILQKANPEAAATLCDPWIRWDARHYIGLSRHGYAGYLEEGTPLFLVFFPLYVWLMRAVSFLGLSSAEAGLIVSFLCFAFGCRRFYALASAEYGRKTAKWSVVFLSVFPFSFFFGGVMTESLFFLTTVFALDEIRRHRFYAAGIWGFLAALTRMQGVLLIVAAGVELFAAEKPFSRELKNEKPQTMRWKMLFKQLPAILLPLLGTGGYCLLNWWVAGDALAFLNMQSHWNQGMYPTSGTLWYVLQNAIQTAGEAISAEIWWPQFVLFFAFFAILLLSVRRGRTSFLCYGYGYLLTSYSLSWLLSGGRYLSCDVPVFLFLGMLTRKRPAAAILLAAGMAALFSGYLSAYLTGGAVM</sequence>
<evidence type="ECO:0008006" key="4">
    <source>
        <dbReference type="Google" id="ProtNLM"/>
    </source>
</evidence>
<keyword evidence="3" id="KW-1185">Reference proteome</keyword>
<feature type="transmembrane region" description="Helical" evidence="1">
    <location>
        <begin position="127"/>
        <end position="154"/>
    </location>
</feature>